<protein>
    <submittedName>
        <fullName evidence="1">Uncharacterized protein</fullName>
    </submittedName>
</protein>
<evidence type="ECO:0000313" key="2">
    <source>
        <dbReference type="Proteomes" id="UP000241690"/>
    </source>
</evidence>
<sequence>MPHGIHSHCRLFGVAGICLTRRVKNGQSAEILAQTLFSTSLCCFFLFSFSLSRFYPPSFLYVTVAIHHSLLPPSSSFEATTSSLALWPFLFFPPPGNSQCLFFRPECINRFRIQSDDGGSPSRATQPLSCRLETASPYGKAMPCHPQHTHENIAAHHPL</sequence>
<reference evidence="1 2" key="1">
    <citation type="submission" date="2016-07" db="EMBL/GenBank/DDBJ databases">
        <title>Multiple horizontal gene transfer events from other fungi enriched the ability of initially mycotrophic Trichoderma (Ascomycota) to feed on dead plant biomass.</title>
        <authorList>
            <consortium name="DOE Joint Genome Institute"/>
            <person name="Aerts A."/>
            <person name="Atanasova L."/>
            <person name="Chenthamara K."/>
            <person name="Zhang J."/>
            <person name="Grujic M."/>
            <person name="Henrissat B."/>
            <person name="Kuo A."/>
            <person name="Salamov A."/>
            <person name="Lipzen A."/>
            <person name="Labutti K."/>
            <person name="Barry K."/>
            <person name="Miao Y."/>
            <person name="Rahimi M.J."/>
            <person name="Shen Q."/>
            <person name="Grigoriev I.V."/>
            <person name="Kubicek C.P."/>
            <person name="Druzhinina I.S."/>
        </authorList>
    </citation>
    <scope>NUCLEOTIDE SEQUENCE [LARGE SCALE GENOMIC DNA]</scope>
    <source>
        <strain evidence="1 2">CBS 226.95</strain>
    </source>
</reference>
<dbReference type="GeneID" id="36622964"/>
<organism evidence="1 2">
    <name type="scientific">Trichoderma harzianum CBS 226.95</name>
    <dbReference type="NCBI Taxonomy" id="983964"/>
    <lineage>
        <taxon>Eukaryota</taxon>
        <taxon>Fungi</taxon>
        <taxon>Dikarya</taxon>
        <taxon>Ascomycota</taxon>
        <taxon>Pezizomycotina</taxon>
        <taxon>Sordariomycetes</taxon>
        <taxon>Hypocreomycetidae</taxon>
        <taxon>Hypocreales</taxon>
        <taxon>Hypocreaceae</taxon>
        <taxon>Trichoderma</taxon>
    </lineage>
</organism>
<proteinExistence type="predicted"/>
<gene>
    <name evidence="1" type="ORF">M431DRAFT_337434</name>
</gene>
<dbReference type="Proteomes" id="UP000241690">
    <property type="component" value="Unassembled WGS sequence"/>
</dbReference>
<keyword evidence="2" id="KW-1185">Reference proteome</keyword>
<evidence type="ECO:0000313" key="1">
    <source>
        <dbReference type="EMBL" id="PTB57314.1"/>
    </source>
</evidence>
<dbReference type="RefSeq" id="XP_024776991.1">
    <property type="nucleotide sequence ID" value="XM_024914398.1"/>
</dbReference>
<accession>A0A2T4AJQ0</accession>
<dbReference type="EMBL" id="KZ679677">
    <property type="protein sequence ID" value="PTB57314.1"/>
    <property type="molecule type" value="Genomic_DNA"/>
</dbReference>
<dbReference type="AlphaFoldDB" id="A0A2T4AJQ0"/>
<name>A0A2T4AJQ0_TRIHA</name>